<keyword evidence="2" id="KW-0732">Signal</keyword>
<evidence type="ECO:0000313" key="4">
    <source>
        <dbReference type="Proteomes" id="UP000270094"/>
    </source>
</evidence>
<accession>A0A3P7J962</accession>
<evidence type="ECO:0000256" key="1">
    <source>
        <dbReference type="SAM" id="MobiDB-lite"/>
    </source>
</evidence>
<evidence type="ECO:0000313" key="3">
    <source>
        <dbReference type="EMBL" id="VDM82030.1"/>
    </source>
</evidence>
<dbReference type="AlphaFoldDB" id="A0A3P7J962"/>
<feature type="compositionally biased region" description="Basic and acidic residues" evidence="1">
    <location>
        <begin position="45"/>
        <end position="66"/>
    </location>
</feature>
<feature type="chain" id="PRO_5017929589" evidence="2">
    <location>
        <begin position="28"/>
        <end position="84"/>
    </location>
</feature>
<gene>
    <name evidence="3" type="ORF">SVUK_LOCUS17028</name>
</gene>
<protein>
    <submittedName>
        <fullName evidence="3">Uncharacterized protein</fullName>
    </submittedName>
</protein>
<sequence>MQIIGLIFAQLTLTGYLTLAESGLSDADESIAWLLPFSYPGPEDIVQKDEMDQKEAEKVGQEETDKSTPAAVTPKPGNPEIKVG</sequence>
<proteinExistence type="predicted"/>
<dbReference type="Proteomes" id="UP000270094">
    <property type="component" value="Unassembled WGS sequence"/>
</dbReference>
<keyword evidence="4" id="KW-1185">Reference proteome</keyword>
<organism evidence="3 4">
    <name type="scientific">Strongylus vulgaris</name>
    <name type="common">Blood worm</name>
    <dbReference type="NCBI Taxonomy" id="40348"/>
    <lineage>
        <taxon>Eukaryota</taxon>
        <taxon>Metazoa</taxon>
        <taxon>Ecdysozoa</taxon>
        <taxon>Nematoda</taxon>
        <taxon>Chromadorea</taxon>
        <taxon>Rhabditida</taxon>
        <taxon>Rhabditina</taxon>
        <taxon>Rhabditomorpha</taxon>
        <taxon>Strongyloidea</taxon>
        <taxon>Strongylidae</taxon>
        <taxon>Strongylus</taxon>
    </lineage>
</organism>
<name>A0A3P7J962_STRVU</name>
<dbReference type="OrthoDB" id="5829140at2759"/>
<evidence type="ECO:0000256" key="2">
    <source>
        <dbReference type="SAM" id="SignalP"/>
    </source>
</evidence>
<reference evidence="3 4" key="1">
    <citation type="submission" date="2018-11" db="EMBL/GenBank/DDBJ databases">
        <authorList>
            <consortium name="Pathogen Informatics"/>
        </authorList>
    </citation>
    <scope>NUCLEOTIDE SEQUENCE [LARGE SCALE GENOMIC DNA]</scope>
</reference>
<feature type="signal peptide" evidence="2">
    <location>
        <begin position="1"/>
        <end position="27"/>
    </location>
</feature>
<dbReference type="EMBL" id="UYYB01115679">
    <property type="protein sequence ID" value="VDM82030.1"/>
    <property type="molecule type" value="Genomic_DNA"/>
</dbReference>
<feature type="region of interest" description="Disordered" evidence="1">
    <location>
        <begin position="44"/>
        <end position="84"/>
    </location>
</feature>